<evidence type="ECO:0000256" key="1">
    <source>
        <dbReference type="ARBA" id="ARBA00005709"/>
    </source>
</evidence>
<dbReference type="NCBIfam" id="NF033876">
    <property type="entry name" value="flagella_HExxH"/>
    <property type="match status" value="1"/>
</dbReference>
<dbReference type="PANTHER" id="PTHR42792">
    <property type="entry name" value="FLAGELLIN"/>
    <property type="match status" value="1"/>
</dbReference>
<comment type="function">
    <text evidence="3">Flagellin is the subunit protein which polymerizes to form the filaments of bacterial flagella.</text>
</comment>
<dbReference type="GO" id="GO:0009288">
    <property type="term" value="C:bacterial-type flagellum"/>
    <property type="evidence" value="ECO:0007669"/>
    <property type="project" value="UniProtKB-SubCell"/>
</dbReference>
<organism evidence="6 7">
    <name type="scientific">Formivibrio citricus</name>
    <dbReference type="NCBI Taxonomy" id="83765"/>
    <lineage>
        <taxon>Bacteria</taxon>
        <taxon>Pseudomonadati</taxon>
        <taxon>Pseudomonadota</taxon>
        <taxon>Betaproteobacteria</taxon>
        <taxon>Neisseriales</taxon>
        <taxon>Chitinibacteraceae</taxon>
        <taxon>Formivibrio</taxon>
    </lineage>
</organism>
<keyword evidence="6" id="KW-0282">Flagellum</keyword>
<evidence type="ECO:0000256" key="2">
    <source>
        <dbReference type="ARBA" id="ARBA00023143"/>
    </source>
</evidence>
<gene>
    <name evidence="6" type="ORF">SAMN05660284_01561</name>
</gene>
<evidence type="ECO:0000313" key="7">
    <source>
        <dbReference type="Proteomes" id="UP000242869"/>
    </source>
</evidence>
<keyword evidence="7" id="KW-1185">Reference proteome</keyword>
<keyword evidence="6" id="KW-0966">Cell projection</keyword>
<feature type="domain" description="Flagellin C-terminal" evidence="5">
    <location>
        <begin position="486"/>
        <end position="568"/>
    </location>
</feature>
<reference evidence="7" key="1">
    <citation type="submission" date="2016-10" db="EMBL/GenBank/DDBJ databases">
        <authorList>
            <person name="Varghese N."/>
            <person name="Submissions S."/>
        </authorList>
    </citation>
    <scope>NUCLEOTIDE SEQUENCE [LARGE SCALE GENOMIC DNA]</scope>
    <source>
        <strain evidence="7">DSM 6150</strain>
    </source>
</reference>
<dbReference type="Gene3D" id="6.10.10.10">
    <property type="entry name" value="Flagellar export chaperone, C-terminal domain"/>
    <property type="match status" value="1"/>
</dbReference>
<dbReference type="PRINTS" id="PR00207">
    <property type="entry name" value="FLAGELLIN"/>
</dbReference>
<feature type="domain" description="Flagellin N-terminal" evidence="4">
    <location>
        <begin position="3"/>
        <end position="139"/>
    </location>
</feature>
<dbReference type="AlphaFoldDB" id="A0A1I4ZAZ9"/>
<comment type="similarity">
    <text evidence="1 3">Belongs to the bacterial flagellin family.</text>
</comment>
<evidence type="ECO:0000313" key="6">
    <source>
        <dbReference type="EMBL" id="SFN47378.1"/>
    </source>
</evidence>
<dbReference type="InterPro" id="IPR042187">
    <property type="entry name" value="Flagellin_C_sub2"/>
</dbReference>
<dbReference type="GO" id="GO:0005576">
    <property type="term" value="C:extracellular region"/>
    <property type="evidence" value="ECO:0007669"/>
    <property type="project" value="UniProtKB-SubCell"/>
</dbReference>
<dbReference type="SUPFAM" id="SSF64518">
    <property type="entry name" value="Phase 1 flagellin"/>
    <property type="match status" value="1"/>
</dbReference>
<dbReference type="Proteomes" id="UP000242869">
    <property type="component" value="Unassembled WGS sequence"/>
</dbReference>
<dbReference type="InterPro" id="IPR001029">
    <property type="entry name" value="Flagellin_N"/>
</dbReference>
<keyword evidence="6" id="KW-0969">Cilium</keyword>
<dbReference type="Gene3D" id="1.20.1330.10">
    <property type="entry name" value="f41 fragment of flagellin, N-terminal domain"/>
    <property type="match status" value="2"/>
</dbReference>
<accession>A0A1I4ZAZ9</accession>
<evidence type="ECO:0000259" key="5">
    <source>
        <dbReference type="Pfam" id="PF00700"/>
    </source>
</evidence>
<keyword evidence="2 3" id="KW-0975">Bacterial flagellum</keyword>
<dbReference type="Pfam" id="PF00669">
    <property type="entry name" value="Flagellin_N"/>
    <property type="match status" value="1"/>
</dbReference>
<name>A0A1I4ZAZ9_9NEIS</name>
<evidence type="ECO:0000256" key="3">
    <source>
        <dbReference type="RuleBase" id="RU362073"/>
    </source>
</evidence>
<protein>
    <recommendedName>
        <fullName evidence="3">Flagellin</fullName>
    </recommendedName>
</protein>
<dbReference type="InterPro" id="IPR001492">
    <property type="entry name" value="Flagellin"/>
</dbReference>
<dbReference type="GO" id="GO:0005198">
    <property type="term" value="F:structural molecule activity"/>
    <property type="evidence" value="ECO:0007669"/>
    <property type="project" value="UniProtKB-UniRule"/>
</dbReference>
<dbReference type="InterPro" id="IPR046358">
    <property type="entry name" value="Flagellin_C"/>
</dbReference>
<dbReference type="OrthoDB" id="9796789at2"/>
<comment type="subcellular location">
    <subcellularLocation>
        <location evidence="3">Secreted</location>
    </subcellularLocation>
    <subcellularLocation>
        <location evidence="3">Bacterial flagellum</location>
    </subcellularLocation>
</comment>
<dbReference type="RefSeq" id="WP_091193990.1">
    <property type="nucleotide sequence ID" value="NZ_FOVE01000010.1"/>
</dbReference>
<sequence length="569" mass="60016">MQIQTNVPSLFVQRQLEKSSEGLNTSLRRLSSGLRINSAKDDAAGLAISERMDSLIRGNTQARRNVNDGVSLLQTAEGAMQTVTDSIQRIRELAVQAANATNSLGDKQALQQEANQLLQNIDQIAGQTEFNGEKIFSQNRNSLSGTAAERAVLDGLKLGWLEESVERIQTYYGITGDNAATLEIVLTPPVGSGLTSSPGGVLAAVGSLTGTADGQGRTLNPFLYVDMADFTPPNLPDGGSAPIYNDRIIAHEMVHAVMGRSMNFNSVGALPSWFKEGAAEFIHGADERLSTDYNGGAGLATILTAFGNDDVSASAGYSAGYAAVRYMHQKIKEAGGDGIKDIMVYLNQNAGSDLSQALTNASSGAFADLAGFKADFNADAGAFIGGMNLTNSDTGAIGGYDTDQGSVLSAKDILLDRGDTIAETQVDGFALDYQSVGGVDRKSFALQVGAKSNETITASIAAMNVSALGIDSVDLVNLPQFALYDLDKALDFVSKHRAEIGGAQSRLESTAAQLETSIESQSAARSRIRDADYATETASLTRQNILRQAGTAMLSQANSMPNLVLQLLR</sequence>
<keyword evidence="3" id="KW-0964">Secreted</keyword>
<dbReference type="EMBL" id="FOVE01000010">
    <property type="protein sequence ID" value="SFN47378.1"/>
    <property type="molecule type" value="Genomic_DNA"/>
</dbReference>
<dbReference type="Pfam" id="PF00700">
    <property type="entry name" value="Flagellin_C"/>
    <property type="match status" value="1"/>
</dbReference>
<evidence type="ECO:0000259" key="4">
    <source>
        <dbReference type="Pfam" id="PF00669"/>
    </source>
</evidence>
<dbReference type="PANTHER" id="PTHR42792:SF2">
    <property type="entry name" value="FLAGELLIN"/>
    <property type="match status" value="1"/>
</dbReference>
<dbReference type="STRING" id="83765.SAMN05660284_01561"/>
<proteinExistence type="inferred from homology"/>